<comment type="similarity">
    <text evidence="4 19">Belongs to the CobS family.</text>
</comment>
<keyword evidence="8 19" id="KW-0169">Cobalamin biosynthesis</keyword>
<dbReference type="GO" id="GO:0008818">
    <property type="term" value="F:cobalamin 5'-phosphate synthase activity"/>
    <property type="evidence" value="ECO:0007669"/>
    <property type="project" value="UniProtKB-UniRule"/>
</dbReference>
<comment type="pathway">
    <text evidence="3 19">Cofactor biosynthesis; adenosylcobalamin biosynthesis; adenosylcobalamin from cob(II)yrinate a,c-diamide: step 7/7.</text>
</comment>
<dbReference type="NCBIfam" id="TIGR00317">
    <property type="entry name" value="cobS"/>
    <property type="match status" value="1"/>
</dbReference>
<dbReference type="PANTHER" id="PTHR34148:SF1">
    <property type="entry name" value="ADENOSYLCOBINAMIDE-GDP RIBAZOLETRANSFERASE"/>
    <property type="match status" value="1"/>
</dbReference>
<dbReference type="HAMAP" id="MF_00719">
    <property type="entry name" value="CobS"/>
    <property type="match status" value="1"/>
</dbReference>
<protein>
    <recommendedName>
        <fullName evidence="6 19">Adenosylcobinamide-GDP ribazoletransferase</fullName>
        <ecNumber evidence="5 19">2.7.8.26</ecNumber>
    </recommendedName>
    <alternativeName>
        <fullName evidence="16 19">Cobalamin synthase</fullName>
    </alternativeName>
    <alternativeName>
        <fullName evidence="15 19">Cobalamin-5'-phosphate synthase</fullName>
    </alternativeName>
</protein>
<evidence type="ECO:0000256" key="4">
    <source>
        <dbReference type="ARBA" id="ARBA00010561"/>
    </source>
</evidence>
<evidence type="ECO:0000256" key="10">
    <source>
        <dbReference type="ARBA" id="ARBA00022692"/>
    </source>
</evidence>
<comment type="catalytic activity">
    <reaction evidence="17 19">
        <text>alpha-ribazole + adenosylcob(III)inamide-GDP = adenosylcob(III)alamin + GMP + H(+)</text>
        <dbReference type="Rhea" id="RHEA:16049"/>
        <dbReference type="ChEBI" id="CHEBI:10329"/>
        <dbReference type="ChEBI" id="CHEBI:15378"/>
        <dbReference type="ChEBI" id="CHEBI:18408"/>
        <dbReference type="ChEBI" id="CHEBI:58115"/>
        <dbReference type="ChEBI" id="CHEBI:60487"/>
        <dbReference type="EC" id="2.7.8.26"/>
    </reaction>
</comment>
<dbReference type="GO" id="GO:0005886">
    <property type="term" value="C:plasma membrane"/>
    <property type="evidence" value="ECO:0007669"/>
    <property type="project" value="UniProtKB-SubCell"/>
</dbReference>
<evidence type="ECO:0000256" key="11">
    <source>
        <dbReference type="ARBA" id="ARBA00022842"/>
    </source>
</evidence>
<feature type="transmembrane region" description="Helical" evidence="19">
    <location>
        <begin position="162"/>
        <end position="188"/>
    </location>
</feature>
<dbReference type="EMBL" id="DSLA01000018">
    <property type="protein sequence ID" value="HEH34722.1"/>
    <property type="molecule type" value="Genomic_DNA"/>
</dbReference>
<evidence type="ECO:0000256" key="12">
    <source>
        <dbReference type="ARBA" id="ARBA00022989"/>
    </source>
</evidence>
<dbReference type="EC" id="2.7.8.26" evidence="5 19"/>
<keyword evidence="11 19" id="KW-0460">Magnesium</keyword>
<dbReference type="GO" id="GO:0051073">
    <property type="term" value="F:adenosylcobinamide-GDP ribazoletransferase activity"/>
    <property type="evidence" value="ECO:0007669"/>
    <property type="project" value="UniProtKB-UniRule"/>
</dbReference>
<comment type="subcellular location">
    <subcellularLocation>
        <location evidence="2 19">Cell membrane</location>
        <topology evidence="2 19">Multi-pass membrane protein</topology>
    </subcellularLocation>
</comment>
<evidence type="ECO:0000256" key="6">
    <source>
        <dbReference type="ARBA" id="ARBA00015850"/>
    </source>
</evidence>
<keyword evidence="12 19" id="KW-1133">Transmembrane helix</keyword>
<keyword evidence="10 19" id="KW-0812">Transmembrane</keyword>
<comment type="cofactor">
    <cofactor evidence="1 19">
        <name>Mg(2+)</name>
        <dbReference type="ChEBI" id="CHEBI:18420"/>
    </cofactor>
</comment>
<evidence type="ECO:0000256" key="19">
    <source>
        <dbReference type="HAMAP-Rule" id="MF_00719"/>
    </source>
</evidence>
<keyword evidence="9 19" id="KW-0808">Transferase</keyword>
<evidence type="ECO:0000256" key="5">
    <source>
        <dbReference type="ARBA" id="ARBA00013200"/>
    </source>
</evidence>
<dbReference type="PANTHER" id="PTHR34148">
    <property type="entry name" value="ADENOSYLCOBINAMIDE-GDP RIBAZOLETRANSFERASE"/>
    <property type="match status" value="1"/>
</dbReference>
<comment type="caution">
    <text evidence="20">The sequence shown here is derived from an EMBL/GenBank/DDBJ whole genome shotgun (WGS) entry which is preliminary data.</text>
</comment>
<accession>A0A7J2TI83</accession>
<evidence type="ECO:0000256" key="13">
    <source>
        <dbReference type="ARBA" id="ARBA00023136"/>
    </source>
</evidence>
<name>A0A7J2TI83_ARCFL</name>
<comment type="catalytic activity">
    <reaction evidence="18 19">
        <text>alpha-ribazole 5'-phosphate + adenosylcob(III)inamide-GDP = adenosylcob(III)alamin 5'-phosphate + GMP + H(+)</text>
        <dbReference type="Rhea" id="RHEA:23560"/>
        <dbReference type="ChEBI" id="CHEBI:15378"/>
        <dbReference type="ChEBI" id="CHEBI:57918"/>
        <dbReference type="ChEBI" id="CHEBI:58115"/>
        <dbReference type="ChEBI" id="CHEBI:60487"/>
        <dbReference type="ChEBI" id="CHEBI:60493"/>
        <dbReference type="EC" id="2.7.8.26"/>
    </reaction>
</comment>
<evidence type="ECO:0000256" key="17">
    <source>
        <dbReference type="ARBA" id="ARBA00048623"/>
    </source>
</evidence>
<evidence type="ECO:0000256" key="16">
    <source>
        <dbReference type="ARBA" id="ARBA00032853"/>
    </source>
</evidence>
<organism evidence="20">
    <name type="scientific">Archaeoglobus fulgidus</name>
    <dbReference type="NCBI Taxonomy" id="2234"/>
    <lineage>
        <taxon>Archaea</taxon>
        <taxon>Methanobacteriati</taxon>
        <taxon>Methanobacteriota</taxon>
        <taxon>Archaeoglobi</taxon>
        <taxon>Archaeoglobales</taxon>
        <taxon>Archaeoglobaceae</taxon>
        <taxon>Archaeoglobus</taxon>
    </lineage>
</organism>
<feature type="transmembrane region" description="Helical" evidence="19">
    <location>
        <begin position="95"/>
        <end position="115"/>
    </location>
</feature>
<proteinExistence type="inferred from homology"/>
<evidence type="ECO:0000313" key="20">
    <source>
        <dbReference type="EMBL" id="HEH34722.1"/>
    </source>
</evidence>
<comment type="function">
    <text evidence="14 19">Joins adenosylcobinamide-GDP and alpha-ribazole to generate adenosylcobalamin (Ado-cobalamin). Also synthesizes adenosylcobalamin 5'-phosphate from adenosylcobinamide-GDP and alpha-ribazole 5'-phosphate.</text>
</comment>
<sequence length="237" mass="26383">MANTALEILKSSISFLTTIPLKGDIEVLRRNLWIFTFAGTLIGFLISIPSILGLWILCLFLYVAIEGINHIDGLADFGDAFFAPREKKMTAMKDVKIGAGGLTFICLYFLVLYYSFQRVEFLEIVFSQTIAKFSMLLLLTTSKPAWNGLGAYMMEFARKRDLFFGSLPLLISALKPSLIIPALFSILITIAIRRYSEKNFGGVSGDVIGASNCISFASALLICSFETDISILFEFFR</sequence>
<evidence type="ECO:0000256" key="9">
    <source>
        <dbReference type="ARBA" id="ARBA00022679"/>
    </source>
</evidence>
<evidence type="ECO:0000256" key="15">
    <source>
        <dbReference type="ARBA" id="ARBA00032605"/>
    </source>
</evidence>
<dbReference type="GO" id="GO:0009236">
    <property type="term" value="P:cobalamin biosynthetic process"/>
    <property type="evidence" value="ECO:0007669"/>
    <property type="project" value="UniProtKB-UniRule"/>
</dbReference>
<dbReference type="UniPathway" id="UPA00148">
    <property type="reaction ID" value="UER00238"/>
</dbReference>
<evidence type="ECO:0000256" key="14">
    <source>
        <dbReference type="ARBA" id="ARBA00025228"/>
    </source>
</evidence>
<dbReference type="Pfam" id="PF02654">
    <property type="entry name" value="CobS"/>
    <property type="match status" value="1"/>
</dbReference>
<feature type="transmembrane region" description="Helical" evidence="19">
    <location>
        <begin position="32"/>
        <end position="65"/>
    </location>
</feature>
<evidence type="ECO:0000256" key="3">
    <source>
        <dbReference type="ARBA" id="ARBA00004663"/>
    </source>
</evidence>
<gene>
    <name evidence="19 20" type="primary">cobS</name>
    <name evidence="20" type="ORF">ENP88_00905</name>
</gene>
<keyword evidence="13 19" id="KW-0472">Membrane</keyword>
<comment type="caution">
    <text evidence="19">Lacks conserved residue(s) required for the propagation of feature annotation.</text>
</comment>
<keyword evidence="7 19" id="KW-1003">Cell membrane</keyword>
<evidence type="ECO:0000256" key="18">
    <source>
        <dbReference type="ARBA" id="ARBA00049504"/>
    </source>
</evidence>
<dbReference type="AlphaFoldDB" id="A0A7J2TI83"/>
<evidence type="ECO:0000256" key="7">
    <source>
        <dbReference type="ARBA" id="ARBA00022475"/>
    </source>
</evidence>
<evidence type="ECO:0000256" key="8">
    <source>
        <dbReference type="ARBA" id="ARBA00022573"/>
    </source>
</evidence>
<evidence type="ECO:0000256" key="2">
    <source>
        <dbReference type="ARBA" id="ARBA00004651"/>
    </source>
</evidence>
<reference evidence="20" key="1">
    <citation type="journal article" date="2020" name="mSystems">
        <title>Genome- and Community-Level Interaction Insights into Carbon Utilization and Element Cycling Functions of Hydrothermarchaeota in Hydrothermal Sediment.</title>
        <authorList>
            <person name="Zhou Z."/>
            <person name="Liu Y."/>
            <person name="Xu W."/>
            <person name="Pan J."/>
            <person name="Luo Z.H."/>
            <person name="Li M."/>
        </authorList>
    </citation>
    <scope>NUCLEOTIDE SEQUENCE [LARGE SCALE GENOMIC DNA]</scope>
    <source>
        <strain evidence="20">SpSt-26</strain>
    </source>
</reference>
<evidence type="ECO:0000256" key="1">
    <source>
        <dbReference type="ARBA" id="ARBA00001946"/>
    </source>
</evidence>
<dbReference type="InterPro" id="IPR003805">
    <property type="entry name" value="CobS"/>
</dbReference>